<dbReference type="STRING" id="713588.SAMN05421789_11092"/>
<organism evidence="1 2">
    <name type="scientific">Kaistella chaponensis</name>
    <dbReference type="NCBI Taxonomy" id="713588"/>
    <lineage>
        <taxon>Bacteria</taxon>
        <taxon>Pseudomonadati</taxon>
        <taxon>Bacteroidota</taxon>
        <taxon>Flavobacteriia</taxon>
        <taxon>Flavobacteriales</taxon>
        <taxon>Weeksellaceae</taxon>
        <taxon>Chryseobacterium group</taxon>
        <taxon>Kaistella</taxon>
    </lineage>
</organism>
<dbReference type="OrthoDB" id="3251881at2"/>
<sequence length="344" mass="41279">MNLVGKKILFLSANFFGYEKAITQKLLELGAEVDFYNERPSDSIFTKGIIRVRRKFYQKKINRYYRKISEEIIDKKYDFLLLIKGETIPFFFLEDFRERNPSAKMIFYSYDSVQEYPRFLQLYLYFDLNFTFEPADALQYKLYFRPLFFLNEYADSSDHLDRRKYEVVFIGSAHTDRYLIGQKIRELCDQLKLKSYFYYYAPSKLTFFLKKIFDKNLQEFDHKKLSFQKLSHAEIAEIYKNSFAVLDINKPFQKGISMRTFEALAAGKKILTTNSDIQNYPFYSSENIHILDRNNLFINEAFFQTPFQNIDADILEKMSLDSFISCLFVKHQEDYWNIAEKKFI</sequence>
<evidence type="ECO:0000313" key="1">
    <source>
        <dbReference type="EMBL" id="SIS90361.1"/>
    </source>
</evidence>
<accession>A0A1N7MWQ0</accession>
<reference evidence="2" key="1">
    <citation type="submission" date="2017-01" db="EMBL/GenBank/DDBJ databases">
        <authorList>
            <person name="Varghese N."/>
            <person name="Submissions S."/>
        </authorList>
    </citation>
    <scope>NUCLEOTIDE SEQUENCE [LARGE SCALE GENOMIC DNA]</scope>
    <source>
        <strain evidence="2">DSM 23145</strain>
    </source>
</reference>
<name>A0A1N7MWQ0_9FLAO</name>
<evidence type="ECO:0008006" key="3">
    <source>
        <dbReference type="Google" id="ProtNLM"/>
    </source>
</evidence>
<protein>
    <recommendedName>
        <fullName evidence="3">Lipopolysaccharide biosynthesis protein</fullName>
    </recommendedName>
</protein>
<keyword evidence="2" id="KW-1185">Reference proteome</keyword>
<gene>
    <name evidence="1" type="ORF">SAMN05421789_11092</name>
</gene>
<dbReference type="AlphaFoldDB" id="A0A1N7MWQ0"/>
<proteinExistence type="predicted"/>
<dbReference type="RefSeq" id="WP_076387548.1">
    <property type="nucleotide sequence ID" value="NZ_FTOI01000010.1"/>
</dbReference>
<evidence type="ECO:0000313" key="2">
    <source>
        <dbReference type="Proteomes" id="UP000185839"/>
    </source>
</evidence>
<dbReference type="EMBL" id="FTOI01000010">
    <property type="protein sequence ID" value="SIS90361.1"/>
    <property type="molecule type" value="Genomic_DNA"/>
</dbReference>
<dbReference type="Proteomes" id="UP000185839">
    <property type="component" value="Unassembled WGS sequence"/>
</dbReference>